<reference evidence="19 20" key="1">
    <citation type="submission" date="2024-05" db="EMBL/GenBank/DDBJ databases">
        <authorList>
            <person name="Wallberg A."/>
        </authorList>
    </citation>
    <scope>NUCLEOTIDE SEQUENCE [LARGE SCALE GENOMIC DNA]</scope>
</reference>
<feature type="non-terminal residue" evidence="19">
    <location>
        <position position="1"/>
    </location>
</feature>
<evidence type="ECO:0000256" key="5">
    <source>
        <dbReference type="ARBA" id="ARBA00022729"/>
    </source>
</evidence>
<dbReference type="PROSITE" id="PS50026">
    <property type="entry name" value="EGF_3"/>
    <property type="match status" value="4"/>
</dbReference>
<dbReference type="InterPro" id="IPR001791">
    <property type="entry name" value="Laminin_G"/>
</dbReference>
<feature type="domain" description="SWIM-type" evidence="17">
    <location>
        <begin position="708"/>
        <end position="741"/>
    </location>
</feature>
<dbReference type="InterPro" id="IPR050372">
    <property type="entry name" value="Neurexin-related_CASP"/>
</dbReference>
<dbReference type="Proteomes" id="UP001497623">
    <property type="component" value="Unassembled WGS sequence"/>
</dbReference>
<keyword evidence="12" id="KW-0862">Zinc</keyword>
<keyword evidence="4 11" id="KW-0245">EGF-like domain</keyword>
<dbReference type="FunFam" id="3.30.60.30:FF:000024">
    <property type="entry name" value="Transmembrane agrin"/>
    <property type="match status" value="1"/>
</dbReference>
<dbReference type="Gene3D" id="3.30.60.30">
    <property type="match status" value="3"/>
</dbReference>
<dbReference type="GO" id="GO:0050769">
    <property type="term" value="P:positive regulation of neurogenesis"/>
    <property type="evidence" value="ECO:0007669"/>
    <property type="project" value="UniProtKB-ARBA"/>
</dbReference>
<comment type="caution">
    <text evidence="19">The sequence shown here is derived from an EMBL/GenBank/DDBJ whole genome shotgun (WGS) entry which is preliminary data.</text>
</comment>
<evidence type="ECO:0000259" key="14">
    <source>
        <dbReference type="PROSITE" id="PS50025"/>
    </source>
</evidence>
<feature type="disulfide bond" evidence="11">
    <location>
        <begin position="682"/>
        <end position="691"/>
    </location>
</feature>
<dbReference type="GO" id="GO:0005576">
    <property type="term" value="C:extracellular region"/>
    <property type="evidence" value="ECO:0007669"/>
    <property type="project" value="UniProtKB-ARBA"/>
</dbReference>
<dbReference type="GO" id="GO:0005509">
    <property type="term" value="F:calcium ion binding"/>
    <property type="evidence" value="ECO:0007669"/>
    <property type="project" value="InterPro"/>
</dbReference>
<comment type="caution">
    <text evidence="11">Lacks conserved residue(s) required for the propagation of feature annotation.</text>
</comment>
<dbReference type="Pfam" id="PF00054">
    <property type="entry name" value="Laminin_G_1"/>
    <property type="match status" value="3"/>
</dbReference>
<dbReference type="SMART" id="SM00280">
    <property type="entry name" value="KAZAL"/>
    <property type="match status" value="3"/>
</dbReference>
<dbReference type="InterPro" id="IPR000742">
    <property type="entry name" value="EGF"/>
</dbReference>
<feature type="domain" description="EGF-like" evidence="15">
    <location>
        <begin position="694"/>
        <end position="731"/>
    </location>
</feature>
<dbReference type="InterPro" id="IPR003884">
    <property type="entry name" value="FacI_MAC"/>
</dbReference>
<evidence type="ECO:0000313" key="19">
    <source>
        <dbReference type="EMBL" id="CAL4097372.1"/>
    </source>
</evidence>
<dbReference type="InterPro" id="IPR013320">
    <property type="entry name" value="ConA-like_dom_sf"/>
</dbReference>
<feature type="domain" description="Kazal-like" evidence="18">
    <location>
        <begin position="1"/>
        <end position="40"/>
    </location>
</feature>
<proteinExistence type="predicted"/>
<evidence type="ECO:0000259" key="15">
    <source>
        <dbReference type="PROSITE" id="PS50026"/>
    </source>
</evidence>
<dbReference type="SUPFAM" id="SSF57196">
    <property type="entry name" value="EGF/Laminin"/>
    <property type="match status" value="3"/>
</dbReference>
<feature type="domain" description="Laminin EGF-like" evidence="16">
    <location>
        <begin position="199"/>
        <end position="245"/>
    </location>
</feature>
<dbReference type="EMBL" id="CAXKWB010010255">
    <property type="protein sequence ID" value="CAL4097372.1"/>
    <property type="molecule type" value="Genomic_DNA"/>
</dbReference>
<dbReference type="FunFam" id="2.10.25.10:FF:000012">
    <property type="entry name" value="Delta-like protein"/>
    <property type="match status" value="1"/>
</dbReference>
<dbReference type="PROSITE" id="PS50966">
    <property type="entry name" value="ZF_SWIM"/>
    <property type="match status" value="1"/>
</dbReference>
<dbReference type="Pfam" id="PF00008">
    <property type="entry name" value="EGF"/>
    <property type="match status" value="4"/>
</dbReference>
<keyword evidence="10 13" id="KW-0424">Laminin EGF-like domain</keyword>
<dbReference type="SMART" id="SM00181">
    <property type="entry name" value="EGF"/>
    <property type="match status" value="8"/>
</dbReference>
<dbReference type="PROSITE" id="PS51465">
    <property type="entry name" value="KAZAL_2"/>
    <property type="match status" value="3"/>
</dbReference>
<dbReference type="PROSITE" id="PS01248">
    <property type="entry name" value="EGF_LAM_1"/>
    <property type="match status" value="1"/>
</dbReference>
<dbReference type="CDD" id="cd00054">
    <property type="entry name" value="EGF_CA"/>
    <property type="match status" value="3"/>
</dbReference>
<dbReference type="CDD" id="cd00110">
    <property type="entry name" value="LamG"/>
    <property type="match status" value="3"/>
</dbReference>
<dbReference type="SUPFAM" id="SSF100895">
    <property type="entry name" value="Kazal-type serine protease inhibitors"/>
    <property type="match status" value="3"/>
</dbReference>
<feature type="disulfide bond" evidence="13">
    <location>
        <begin position="201"/>
        <end position="218"/>
    </location>
</feature>
<evidence type="ECO:0000256" key="7">
    <source>
        <dbReference type="ARBA" id="ARBA00022869"/>
    </source>
</evidence>
<evidence type="ECO:0008006" key="21">
    <source>
        <dbReference type="Google" id="ProtNLM"/>
    </source>
</evidence>
<evidence type="ECO:0000256" key="13">
    <source>
        <dbReference type="PROSITE-ProRule" id="PRU00460"/>
    </source>
</evidence>
<feature type="disulfide bond" evidence="11">
    <location>
        <begin position="721"/>
        <end position="730"/>
    </location>
</feature>
<evidence type="ECO:0000259" key="18">
    <source>
        <dbReference type="PROSITE" id="PS51465"/>
    </source>
</evidence>
<keyword evidence="12" id="KW-0863">Zinc-finger</keyword>
<dbReference type="Gene3D" id="2.10.25.10">
    <property type="entry name" value="Laminin"/>
    <property type="match status" value="6"/>
</dbReference>
<feature type="disulfide bond" evidence="13">
    <location>
        <begin position="148"/>
        <end position="165"/>
    </location>
</feature>
<keyword evidence="20" id="KW-1185">Reference proteome</keyword>
<dbReference type="PROSITE" id="PS50025">
    <property type="entry name" value="LAM_G_DOMAIN"/>
    <property type="match status" value="3"/>
</dbReference>
<dbReference type="CDD" id="cd00104">
    <property type="entry name" value="KAZAL_FS"/>
    <property type="match status" value="3"/>
</dbReference>
<feature type="disulfide bond" evidence="11">
    <location>
        <begin position="948"/>
        <end position="957"/>
    </location>
</feature>
<feature type="domain" description="Kazal-like" evidence="18">
    <location>
        <begin position="58"/>
        <end position="105"/>
    </location>
</feature>
<feature type="domain" description="Laminin G" evidence="14">
    <location>
        <begin position="473"/>
        <end position="654"/>
    </location>
</feature>
<dbReference type="InterPro" id="IPR002350">
    <property type="entry name" value="Kazal_dom"/>
</dbReference>
<comment type="subcellular location">
    <subcellularLocation>
        <location evidence="1">Secreted</location>
        <location evidence="1">Extracellular space</location>
        <location evidence="1">Extracellular matrix</location>
        <location evidence="1">Basement membrane</location>
    </subcellularLocation>
</comment>
<sequence>VDSKVCGTDGVTYLNECHLKVAACLKIQLILVASKGDCELCLGVQCHYGGRCEAGQCVCPNECPNMQDPVCASDGRTYQNECLLQQAACGRHTQLRVVFVGQCQEFKEQMDSSMELGICQHSEHGCCPDGETPAVGPGMAGCPSICQCHRLGSYIPTCEPMTGQCNCRPGVGGARCDRCSPGYWGLQTIHHGHGGCRPCGCSLFGSVRDDCEQMSGQCVCKPGIRGKKCNLCPEGLVLRPKGCEPAKKVSSGIIKSCKILKCYLGAKCREESGYAKCFCNIKCPTDSLRTMAVCGSDGKTYRSECHLWQAACTDQRDVVVAALGKCTEPSIQSDDDMESPLRRSTLLSTEPHKDEVFTYGVSHGYQVHGNSISSTPVTFAAFGLLGSICYKNNDCSVPYSRCQSSICLCQAGYTQSSDRQTCVATTPSRKEVEGPCSSQPCHSGGTCLDEGLGQYTCECPPNTTGKNCEDKIALPYKVPSFTGASFLEIIKIKAYNKVQIELEFRSFTDSGILLYSQQVKDGSGDYISLALVDGYIEFRYNLGSGPAVIRSHQRIEKNSFHRIVAKRYQKDGILQLDDFEDATGRAPGRLKSLDLRGPTYIGYIPSEEKRIWENTGTSEGFVGCLKNLRINGRPIDIVWPGSRHVLKAEKVKECSKSPCARLPCKNQGTCRPLDNGHYKCLCSPDYSGEHCEVRTHPCESNPCQGGATCVAVSSDDYMCSCPPGKNGKLCEHVEKRLQGSVIPDFNGNGYLELLTMENVESSFTLEIWFLTRSYSGVLLYNGQRANEGISSHGALDFISLNINKGYVEFTFNLGSGHAKLVSPDLVSLNTWHVVRVRRKKRRGTLQLDRGTKVKGKSGRRLGELNLNLPLYIGGVENYTNVQPESGVKIGLNGAIQRLMVNSEVIENLVEGAQDVHGVRKHHGAPCLDNLCHNGGVCQPILNNFICKCFPEFTGKLCEESVSERLLMDPVKFTGQTFLKFPNLVYSSARSQTNNQFDISFRATSPDGLLVWINKGKSLSKDYLSLAINGGYVEFSFNLGKQDNLLFIRSKIRVDDGQWHTLVAHRRKTMGVLRVDQERPVKGKAVYGATTLNTNGKLWIGGAPEIPPGLPSAYYHGFRGCVDSIQVENRDLNIVSHGDARLINYCSEM</sequence>
<dbReference type="InterPro" id="IPR036058">
    <property type="entry name" value="Kazal_dom_sf"/>
</dbReference>
<dbReference type="SMART" id="SM00282">
    <property type="entry name" value="LamG"/>
    <property type="match status" value="3"/>
</dbReference>
<feature type="disulfide bond" evidence="13">
    <location>
        <begin position="146"/>
        <end position="158"/>
    </location>
</feature>
<evidence type="ECO:0000256" key="1">
    <source>
        <dbReference type="ARBA" id="ARBA00004302"/>
    </source>
</evidence>
<evidence type="ECO:0000256" key="4">
    <source>
        <dbReference type="ARBA" id="ARBA00022536"/>
    </source>
</evidence>
<dbReference type="SMART" id="SM00057">
    <property type="entry name" value="FIMAC"/>
    <property type="match status" value="2"/>
</dbReference>
<keyword evidence="3" id="KW-0272">Extracellular matrix</keyword>
<feature type="disulfide bond" evidence="13">
    <location>
        <begin position="167"/>
        <end position="176"/>
    </location>
</feature>
<evidence type="ECO:0000256" key="2">
    <source>
        <dbReference type="ARBA" id="ARBA00022525"/>
    </source>
</evidence>
<feature type="domain" description="Laminin EGF-like" evidence="16">
    <location>
        <begin position="146"/>
        <end position="198"/>
    </location>
</feature>
<feature type="disulfide bond" evidence="13">
    <location>
        <begin position="199"/>
        <end position="211"/>
    </location>
</feature>
<dbReference type="GO" id="GO:0005604">
    <property type="term" value="C:basement membrane"/>
    <property type="evidence" value="ECO:0007669"/>
    <property type="project" value="UniProtKB-SubCell"/>
</dbReference>
<protein>
    <recommendedName>
        <fullName evidence="21">Agrin</fullName>
    </recommendedName>
</protein>
<feature type="disulfide bond" evidence="13">
    <location>
        <begin position="220"/>
        <end position="229"/>
    </location>
</feature>
<feature type="domain" description="EGF-like" evidence="15">
    <location>
        <begin position="432"/>
        <end position="469"/>
    </location>
</feature>
<dbReference type="Pfam" id="PF00053">
    <property type="entry name" value="EGF_laminin"/>
    <property type="match status" value="2"/>
</dbReference>
<dbReference type="PROSITE" id="PS50027">
    <property type="entry name" value="EGF_LAM_2"/>
    <property type="match status" value="2"/>
</dbReference>
<dbReference type="PROSITE" id="PS00022">
    <property type="entry name" value="EGF_1"/>
    <property type="match status" value="4"/>
</dbReference>
<dbReference type="PANTHER" id="PTHR15036">
    <property type="entry name" value="PIKACHURIN-LIKE PROTEIN"/>
    <property type="match status" value="1"/>
</dbReference>
<feature type="domain" description="Laminin G" evidence="14">
    <location>
        <begin position="740"/>
        <end position="926"/>
    </location>
</feature>
<dbReference type="SUPFAM" id="SSF49899">
    <property type="entry name" value="Concanavalin A-like lectins/glucanases"/>
    <property type="match status" value="3"/>
</dbReference>
<dbReference type="FunFam" id="2.10.25.10:FF:000472">
    <property type="entry name" value="Uncharacterized protein, isoform A"/>
    <property type="match status" value="1"/>
</dbReference>
<dbReference type="SMART" id="SM00180">
    <property type="entry name" value="EGF_Lam"/>
    <property type="match status" value="2"/>
</dbReference>
<name>A0AAV2QV24_MEGNR</name>
<evidence type="ECO:0000256" key="6">
    <source>
        <dbReference type="ARBA" id="ARBA00022737"/>
    </source>
</evidence>
<dbReference type="PRINTS" id="PR00011">
    <property type="entry name" value="EGFLAMININ"/>
</dbReference>
<dbReference type="Gene3D" id="2.60.120.200">
    <property type="match status" value="3"/>
</dbReference>
<dbReference type="InterPro" id="IPR002049">
    <property type="entry name" value="LE_dom"/>
</dbReference>
<dbReference type="Pfam" id="PF07648">
    <property type="entry name" value="Kazal_2"/>
    <property type="match status" value="3"/>
</dbReference>
<keyword evidence="7" id="KW-0084">Basement membrane</keyword>
<dbReference type="InterPro" id="IPR007527">
    <property type="entry name" value="Znf_SWIM"/>
</dbReference>
<evidence type="ECO:0000256" key="12">
    <source>
        <dbReference type="PROSITE-ProRule" id="PRU00325"/>
    </source>
</evidence>
<evidence type="ECO:0000259" key="16">
    <source>
        <dbReference type="PROSITE" id="PS50027"/>
    </source>
</evidence>
<evidence type="ECO:0000256" key="8">
    <source>
        <dbReference type="ARBA" id="ARBA00023157"/>
    </source>
</evidence>
<dbReference type="FunFam" id="2.10.25.10:FF:000134">
    <property type="entry name" value="Transmembrane agrin"/>
    <property type="match status" value="1"/>
</dbReference>
<keyword evidence="12" id="KW-0479">Metal-binding</keyword>
<organism evidence="19 20">
    <name type="scientific">Meganyctiphanes norvegica</name>
    <name type="common">Northern krill</name>
    <name type="synonym">Thysanopoda norvegica</name>
    <dbReference type="NCBI Taxonomy" id="48144"/>
    <lineage>
        <taxon>Eukaryota</taxon>
        <taxon>Metazoa</taxon>
        <taxon>Ecdysozoa</taxon>
        <taxon>Arthropoda</taxon>
        <taxon>Crustacea</taxon>
        <taxon>Multicrustacea</taxon>
        <taxon>Malacostraca</taxon>
        <taxon>Eumalacostraca</taxon>
        <taxon>Eucarida</taxon>
        <taxon>Euphausiacea</taxon>
        <taxon>Euphausiidae</taxon>
        <taxon>Meganyctiphanes</taxon>
    </lineage>
</organism>
<dbReference type="AlphaFoldDB" id="A0AAV2QV24"/>
<gene>
    <name evidence="19" type="ORF">MNOR_LOCUS15975</name>
</gene>
<dbReference type="CDD" id="cd00055">
    <property type="entry name" value="EGF_Lam"/>
    <property type="match status" value="2"/>
</dbReference>
<feature type="domain" description="EGF-like" evidence="15">
    <location>
        <begin position="655"/>
        <end position="692"/>
    </location>
</feature>
<feature type="domain" description="Laminin G" evidence="14">
    <location>
        <begin position="967"/>
        <end position="1145"/>
    </location>
</feature>
<dbReference type="FunFam" id="2.10.25.10:FF:000209">
    <property type="entry name" value="Laminin subunit alpha 5"/>
    <property type="match status" value="1"/>
</dbReference>
<keyword evidence="6" id="KW-0677">Repeat</keyword>
<feature type="disulfide bond" evidence="11">
    <location>
        <begin position="459"/>
        <end position="468"/>
    </location>
</feature>
<keyword evidence="2" id="KW-0964">Secreted</keyword>
<dbReference type="GO" id="GO:0008270">
    <property type="term" value="F:zinc ion binding"/>
    <property type="evidence" value="ECO:0007669"/>
    <property type="project" value="UniProtKB-KW"/>
</dbReference>
<evidence type="ECO:0000313" key="20">
    <source>
        <dbReference type="Proteomes" id="UP001497623"/>
    </source>
</evidence>
<keyword evidence="9" id="KW-0325">Glycoprotein</keyword>
<feature type="domain" description="EGF-like" evidence="15">
    <location>
        <begin position="922"/>
        <end position="958"/>
    </location>
</feature>
<evidence type="ECO:0000256" key="9">
    <source>
        <dbReference type="ARBA" id="ARBA00023180"/>
    </source>
</evidence>
<keyword evidence="5" id="KW-0732">Signal</keyword>
<evidence type="ECO:0000256" key="3">
    <source>
        <dbReference type="ARBA" id="ARBA00022530"/>
    </source>
</evidence>
<keyword evidence="8 11" id="KW-1015">Disulfide bond</keyword>
<dbReference type="InterPro" id="IPR001881">
    <property type="entry name" value="EGF-like_Ca-bd_dom"/>
</dbReference>
<dbReference type="SMART" id="SM00179">
    <property type="entry name" value="EGF_CA"/>
    <property type="match status" value="4"/>
</dbReference>
<dbReference type="GO" id="GO:0016318">
    <property type="term" value="P:ommatidial rotation"/>
    <property type="evidence" value="ECO:0007669"/>
    <property type="project" value="UniProtKB-ARBA"/>
</dbReference>
<evidence type="ECO:0000256" key="10">
    <source>
        <dbReference type="ARBA" id="ARBA00023292"/>
    </source>
</evidence>
<dbReference type="GO" id="GO:0048056">
    <property type="term" value="P:R3/R4 cell differentiation"/>
    <property type="evidence" value="ECO:0007669"/>
    <property type="project" value="UniProtKB-ARBA"/>
</dbReference>
<dbReference type="PANTHER" id="PTHR15036:SF83">
    <property type="entry name" value="AGRIN"/>
    <property type="match status" value="1"/>
</dbReference>
<evidence type="ECO:0000256" key="11">
    <source>
        <dbReference type="PROSITE-ProRule" id="PRU00076"/>
    </source>
</evidence>
<feature type="domain" description="Kazal-like" evidence="18">
    <location>
        <begin position="278"/>
        <end position="328"/>
    </location>
</feature>
<accession>A0AAV2QV24</accession>
<evidence type="ECO:0000259" key="17">
    <source>
        <dbReference type="PROSITE" id="PS50966"/>
    </source>
</evidence>